<protein>
    <submittedName>
        <fullName evidence="1">Uncharacterized protein</fullName>
    </submittedName>
</protein>
<proteinExistence type="predicted"/>
<name>A0A7K1T1R7_9SPHI</name>
<reference evidence="1 2" key="1">
    <citation type="submission" date="2019-12" db="EMBL/GenBank/DDBJ databases">
        <title>Mucilaginibacter sp. HMF7410 genome sequencing and assembly.</title>
        <authorList>
            <person name="Kang H."/>
            <person name="Cha I."/>
            <person name="Kim H."/>
            <person name="Joh K."/>
        </authorList>
    </citation>
    <scope>NUCLEOTIDE SEQUENCE [LARGE SCALE GENOMIC DNA]</scope>
    <source>
        <strain evidence="1 2">HMF7410</strain>
    </source>
</reference>
<organism evidence="1 2">
    <name type="scientific">Mucilaginibacter arboris</name>
    <dbReference type="NCBI Taxonomy" id="2682090"/>
    <lineage>
        <taxon>Bacteria</taxon>
        <taxon>Pseudomonadati</taxon>
        <taxon>Bacteroidota</taxon>
        <taxon>Sphingobacteriia</taxon>
        <taxon>Sphingobacteriales</taxon>
        <taxon>Sphingobacteriaceae</taxon>
        <taxon>Mucilaginibacter</taxon>
    </lineage>
</organism>
<dbReference type="Proteomes" id="UP000462014">
    <property type="component" value="Unassembled WGS sequence"/>
</dbReference>
<keyword evidence="2" id="KW-1185">Reference proteome</keyword>
<accession>A0A7K1T1R7</accession>
<evidence type="ECO:0000313" key="2">
    <source>
        <dbReference type="Proteomes" id="UP000462014"/>
    </source>
</evidence>
<dbReference type="RefSeq" id="WP_157569889.1">
    <property type="nucleotide sequence ID" value="NZ_WPIK01000043.1"/>
</dbReference>
<dbReference type="EMBL" id="WPIK01000043">
    <property type="protein sequence ID" value="MVN23533.1"/>
    <property type="molecule type" value="Genomic_DNA"/>
</dbReference>
<comment type="caution">
    <text evidence="1">The sequence shown here is derived from an EMBL/GenBank/DDBJ whole genome shotgun (WGS) entry which is preliminary data.</text>
</comment>
<dbReference type="AlphaFoldDB" id="A0A7K1T1R7"/>
<evidence type="ECO:0000313" key="1">
    <source>
        <dbReference type="EMBL" id="MVN23533.1"/>
    </source>
</evidence>
<gene>
    <name evidence="1" type="ORF">GO621_18595</name>
</gene>
<sequence>MTKLDVEYDLVFIVDCLSQKDRDDFKISEDLMNFLASKGIKQLQGKCKNKAMVLDTFSYMKKLAETGLKFCLQIVSHGTEDGLWIEENDEDIY</sequence>